<dbReference type="GO" id="GO:0032259">
    <property type="term" value="P:methylation"/>
    <property type="evidence" value="ECO:0007669"/>
    <property type="project" value="UniProtKB-KW"/>
</dbReference>
<evidence type="ECO:0000313" key="1">
    <source>
        <dbReference type="EMBL" id="MEX1669140.1"/>
    </source>
</evidence>
<gene>
    <name evidence="1" type="ORF">AB4876_09465</name>
</gene>
<reference evidence="1 2" key="1">
    <citation type="journal article" date="2011" name="Int. J. Syst. Evol. Microbiol.">
        <title>Zhongshania antarctica gen. nov., sp. nov. and Zhongshania guokunii sp. nov., gammaproteobacteria respectively isolated from coastal attached (fast) ice and surface seawater of the Antarctic.</title>
        <authorList>
            <person name="Li H.J."/>
            <person name="Zhang X.Y."/>
            <person name="Chen C.X."/>
            <person name="Zhang Y.J."/>
            <person name="Gao Z.M."/>
            <person name="Yu Y."/>
            <person name="Chen X.L."/>
            <person name="Chen B."/>
            <person name="Zhang Y.Z."/>
        </authorList>
    </citation>
    <scope>NUCLEOTIDE SEQUENCE [LARGE SCALE GENOMIC DNA]</scope>
    <source>
        <strain evidence="1 2">ZS6-22T</strain>
    </source>
</reference>
<keyword evidence="2" id="KW-1185">Reference proteome</keyword>
<dbReference type="GO" id="GO:0102208">
    <property type="term" value="F:2-polyprenyl-6-hydroxyphenol methylase activity"/>
    <property type="evidence" value="ECO:0007669"/>
    <property type="project" value="UniProtKB-EC"/>
</dbReference>
<dbReference type="Pfam" id="PF13489">
    <property type="entry name" value="Methyltransf_23"/>
    <property type="match status" value="1"/>
</dbReference>
<dbReference type="InterPro" id="IPR029063">
    <property type="entry name" value="SAM-dependent_MTases_sf"/>
</dbReference>
<dbReference type="EC" id="2.1.1.64" evidence="1"/>
<dbReference type="Gene3D" id="3.40.50.150">
    <property type="entry name" value="Vaccinia Virus protein VP39"/>
    <property type="match status" value="1"/>
</dbReference>
<protein>
    <submittedName>
        <fullName evidence="1">Class I SAM-dependent methyltransferase</fullName>
        <ecNumber evidence="1">2.1.1.222</ecNumber>
        <ecNumber evidence="1">2.1.1.64</ecNumber>
    </submittedName>
</protein>
<keyword evidence="1" id="KW-0808">Transferase</keyword>
<dbReference type="CDD" id="cd02440">
    <property type="entry name" value="AdoMet_MTases"/>
    <property type="match status" value="1"/>
</dbReference>
<dbReference type="GO" id="GO:0061542">
    <property type="term" value="F:3-demethylubiquinol 3-O-methyltransferase activity"/>
    <property type="evidence" value="ECO:0007669"/>
    <property type="project" value="UniProtKB-EC"/>
</dbReference>
<name>A0ABV3U6M6_9GAMM</name>
<dbReference type="EMBL" id="JBFRYA010000007">
    <property type="protein sequence ID" value="MEX1669140.1"/>
    <property type="molecule type" value="Genomic_DNA"/>
</dbReference>
<sequence length="189" mass="21121">MVDAIAAEEKAKYQKMWGCESYRERSPGMRHLTDALARLKPMPGASVVDLGCGTGRVSAALQGMGFNVTAVDIAHNACSEFDGRFVASCLWELPVDLGRFEYGFCADVLEHVPTDRIPLTLQKISEHVELVYFQIANFVCHEGDKIGEHLHLTVKPLAWWAEELQQYFNVIEAVANPKHHVFVCKSLAF</sequence>
<comment type="caution">
    <text evidence="1">The sequence shown here is derived from an EMBL/GenBank/DDBJ whole genome shotgun (WGS) entry which is preliminary data.</text>
</comment>
<dbReference type="SUPFAM" id="SSF53335">
    <property type="entry name" value="S-adenosyl-L-methionine-dependent methyltransferases"/>
    <property type="match status" value="1"/>
</dbReference>
<dbReference type="EC" id="2.1.1.222" evidence="1"/>
<organism evidence="1 2">
    <name type="scientific">Zhongshania guokunii</name>
    <dbReference type="NCBI Taxonomy" id="641783"/>
    <lineage>
        <taxon>Bacteria</taxon>
        <taxon>Pseudomonadati</taxon>
        <taxon>Pseudomonadota</taxon>
        <taxon>Gammaproteobacteria</taxon>
        <taxon>Cellvibrionales</taxon>
        <taxon>Spongiibacteraceae</taxon>
        <taxon>Zhongshania</taxon>
    </lineage>
</organism>
<keyword evidence="1" id="KW-0489">Methyltransferase</keyword>
<proteinExistence type="predicted"/>
<dbReference type="Proteomes" id="UP001557485">
    <property type="component" value="Unassembled WGS sequence"/>
</dbReference>
<evidence type="ECO:0000313" key="2">
    <source>
        <dbReference type="Proteomes" id="UP001557485"/>
    </source>
</evidence>
<dbReference type="RefSeq" id="WP_368381411.1">
    <property type="nucleotide sequence ID" value="NZ_JBFRYA010000007.1"/>
</dbReference>
<accession>A0ABV3U6M6</accession>